<comment type="function">
    <text evidence="8">Ligates lysine onto the cytidine present at position 34 of the AUA codon-specific tRNA(Ile) that contains the anticodon CAU, in an ATP-dependent manner. Cytidine is converted to lysidine, thus changing the amino acid specificity of the tRNA from methionine to isoleucine.</text>
</comment>
<dbReference type="InterPro" id="IPR014729">
    <property type="entry name" value="Rossmann-like_a/b/a_fold"/>
</dbReference>
<dbReference type="InterPro" id="IPR012796">
    <property type="entry name" value="Lysidine-tRNA-synth_C"/>
</dbReference>
<keyword evidence="9" id="KW-1133">Transmembrane helix</keyword>
<dbReference type="CDD" id="cd01992">
    <property type="entry name" value="TilS_N"/>
    <property type="match status" value="1"/>
</dbReference>
<evidence type="ECO:0000256" key="3">
    <source>
        <dbReference type="ARBA" id="ARBA00022598"/>
    </source>
</evidence>
<protein>
    <recommendedName>
        <fullName evidence="8">tRNA(Ile)-lysidine synthase</fullName>
        <ecNumber evidence="8">6.3.4.19</ecNumber>
    </recommendedName>
    <alternativeName>
        <fullName evidence="8">tRNA(Ile)-2-lysyl-cytidine synthase</fullName>
    </alternativeName>
    <alternativeName>
        <fullName evidence="8">tRNA(Ile)-lysidine synthetase</fullName>
    </alternativeName>
</protein>
<dbReference type="InterPro" id="IPR011063">
    <property type="entry name" value="TilS/TtcA_N"/>
</dbReference>
<evidence type="ECO:0000256" key="8">
    <source>
        <dbReference type="HAMAP-Rule" id="MF_01161"/>
    </source>
</evidence>
<keyword evidence="12" id="KW-1185">Reference proteome</keyword>
<evidence type="ECO:0000256" key="9">
    <source>
        <dbReference type="SAM" id="Phobius"/>
    </source>
</evidence>
<dbReference type="GO" id="GO:0006400">
    <property type="term" value="P:tRNA modification"/>
    <property type="evidence" value="ECO:0007669"/>
    <property type="project" value="UniProtKB-UniRule"/>
</dbReference>
<dbReference type="PANTHER" id="PTHR43033">
    <property type="entry name" value="TRNA(ILE)-LYSIDINE SYNTHASE-RELATED"/>
    <property type="match status" value="1"/>
</dbReference>
<keyword evidence="3 8" id="KW-0436">Ligase</keyword>
<dbReference type="PANTHER" id="PTHR43033:SF1">
    <property type="entry name" value="TRNA(ILE)-LYSIDINE SYNTHASE-RELATED"/>
    <property type="match status" value="1"/>
</dbReference>
<dbReference type="InterPro" id="IPR012094">
    <property type="entry name" value="tRNA_Ile_lys_synt"/>
</dbReference>
<evidence type="ECO:0000313" key="11">
    <source>
        <dbReference type="EMBL" id="TCS78112.1"/>
    </source>
</evidence>
<evidence type="ECO:0000313" key="12">
    <source>
        <dbReference type="Proteomes" id="UP000295726"/>
    </source>
</evidence>
<dbReference type="AlphaFoldDB" id="A0A4V2URL2"/>
<evidence type="ECO:0000256" key="4">
    <source>
        <dbReference type="ARBA" id="ARBA00022694"/>
    </source>
</evidence>
<comment type="similarity">
    <text evidence="8">Belongs to the tRNA(Ile)-lysidine synthase family.</text>
</comment>
<feature type="binding site" evidence="8">
    <location>
        <begin position="26"/>
        <end position="31"/>
    </location>
    <ligand>
        <name>ATP</name>
        <dbReference type="ChEBI" id="CHEBI:30616"/>
    </ligand>
</feature>
<organism evidence="11 12">
    <name type="scientific">Muricomes intestini</name>
    <dbReference type="NCBI Taxonomy" id="1796634"/>
    <lineage>
        <taxon>Bacteria</taxon>
        <taxon>Bacillati</taxon>
        <taxon>Bacillota</taxon>
        <taxon>Clostridia</taxon>
        <taxon>Lachnospirales</taxon>
        <taxon>Lachnospiraceae</taxon>
        <taxon>Muricomes</taxon>
    </lineage>
</organism>
<comment type="caution">
    <text evidence="11">The sequence shown here is derived from an EMBL/GenBank/DDBJ whole genome shotgun (WGS) entry which is preliminary data.</text>
</comment>
<reference evidence="11 12" key="1">
    <citation type="submission" date="2019-03" db="EMBL/GenBank/DDBJ databases">
        <title>Genomic Encyclopedia of Type Strains, Phase IV (KMG-IV): sequencing the most valuable type-strain genomes for metagenomic binning, comparative biology and taxonomic classification.</title>
        <authorList>
            <person name="Goeker M."/>
        </authorList>
    </citation>
    <scope>NUCLEOTIDE SEQUENCE [LARGE SCALE GENOMIC DNA]</scope>
    <source>
        <strain evidence="11 12">DSM 29489</strain>
    </source>
</reference>
<feature type="domain" description="Lysidine-tRNA(Ile) synthetase C-terminal" evidence="10">
    <location>
        <begin position="387"/>
        <end position="459"/>
    </location>
</feature>
<keyword evidence="9" id="KW-0472">Membrane</keyword>
<dbReference type="EC" id="6.3.4.19" evidence="8"/>
<dbReference type="SUPFAM" id="SSF56037">
    <property type="entry name" value="PheT/TilS domain"/>
    <property type="match status" value="1"/>
</dbReference>
<evidence type="ECO:0000256" key="2">
    <source>
        <dbReference type="ARBA" id="ARBA00022490"/>
    </source>
</evidence>
<dbReference type="RefSeq" id="WP_334195846.1">
    <property type="nucleotide sequence ID" value="NZ_DAIUIE010000060.1"/>
</dbReference>
<evidence type="ECO:0000256" key="6">
    <source>
        <dbReference type="ARBA" id="ARBA00022840"/>
    </source>
</evidence>
<dbReference type="GO" id="GO:0005524">
    <property type="term" value="F:ATP binding"/>
    <property type="evidence" value="ECO:0007669"/>
    <property type="project" value="UniProtKB-UniRule"/>
</dbReference>
<comment type="catalytic activity">
    <reaction evidence="7 8">
        <text>cytidine(34) in tRNA(Ile2) + L-lysine + ATP = lysidine(34) in tRNA(Ile2) + AMP + diphosphate + H(+)</text>
        <dbReference type="Rhea" id="RHEA:43744"/>
        <dbReference type="Rhea" id="RHEA-COMP:10625"/>
        <dbReference type="Rhea" id="RHEA-COMP:10670"/>
        <dbReference type="ChEBI" id="CHEBI:15378"/>
        <dbReference type="ChEBI" id="CHEBI:30616"/>
        <dbReference type="ChEBI" id="CHEBI:32551"/>
        <dbReference type="ChEBI" id="CHEBI:33019"/>
        <dbReference type="ChEBI" id="CHEBI:82748"/>
        <dbReference type="ChEBI" id="CHEBI:83665"/>
        <dbReference type="ChEBI" id="CHEBI:456215"/>
        <dbReference type="EC" id="6.3.4.19"/>
    </reaction>
</comment>
<dbReference type="NCBIfam" id="TIGR02433">
    <property type="entry name" value="lysidine_TilS_C"/>
    <property type="match status" value="1"/>
</dbReference>
<dbReference type="SUPFAM" id="SSF52402">
    <property type="entry name" value="Adenine nucleotide alpha hydrolases-like"/>
    <property type="match status" value="1"/>
</dbReference>
<proteinExistence type="inferred from homology"/>
<keyword evidence="4 8" id="KW-0819">tRNA processing</keyword>
<comment type="subcellular location">
    <subcellularLocation>
        <location evidence="1 8">Cytoplasm</location>
    </subcellularLocation>
</comment>
<keyword evidence="9" id="KW-0812">Transmembrane</keyword>
<evidence type="ECO:0000256" key="1">
    <source>
        <dbReference type="ARBA" id="ARBA00004496"/>
    </source>
</evidence>
<gene>
    <name evidence="8" type="primary">tilS</name>
    <name evidence="11" type="ORF">EDD59_11371</name>
</gene>
<sequence>MMKKIEQYIEKYHMIENKDRIIAGISGGADSVCLLFALLELKKNMNIEIIAVHVNHGIRGETAARDEGFVRKLCEEHQVECAVYHEDVELIAKKRKQSVEEAGRIVRREAFEKALTEYRGTKIATAHHQNDNAETLLMNLARGAGLKGLGGIRPVNGSVIRPLLCLTRREIEAYLAEKGQGYCQDETNEEDDYTRNRLRHFVIPVLEEQVNSQAVRHMNEAMVQMRQVWEYMEIQRTEACRICVSETPKGAICIKGAEFENLHPVIQKLLVRTCLVKAAGKEQNITMSHVEAVAGLFEKQPGRRLDLPYAVKAARTYEGVVLNKGKEKWEEGFLPRELKIPGITTIPELNLTICCRILEKPADFSLKQVPQKAYTKWFDYDIMKSSLIVRTRQSKDSIVIDKAGKRQKIKSYFINEKIPAKDRGNLPLIAEAGQIVWIPGYRMSSAYQVTQQTHQILEIKVTEEKNRCQNRLGC</sequence>
<name>A0A4V2URL2_9FIRM</name>
<dbReference type="SMART" id="SM00977">
    <property type="entry name" value="TilS_C"/>
    <property type="match status" value="1"/>
</dbReference>
<dbReference type="HAMAP" id="MF_01161">
    <property type="entry name" value="tRNA_Ile_lys_synt"/>
    <property type="match status" value="1"/>
</dbReference>
<dbReference type="Proteomes" id="UP000295726">
    <property type="component" value="Unassembled WGS sequence"/>
</dbReference>
<dbReference type="NCBIfam" id="TIGR02432">
    <property type="entry name" value="lysidine_TilS_N"/>
    <property type="match status" value="1"/>
</dbReference>
<dbReference type="GO" id="GO:0005737">
    <property type="term" value="C:cytoplasm"/>
    <property type="evidence" value="ECO:0007669"/>
    <property type="project" value="UniProtKB-SubCell"/>
</dbReference>
<comment type="domain">
    <text evidence="8">The N-terminal region contains the highly conserved SGGXDS motif, predicted to be a P-loop motif involved in ATP binding.</text>
</comment>
<dbReference type="Pfam" id="PF11734">
    <property type="entry name" value="TilS_C"/>
    <property type="match status" value="1"/>
</dbReference>
<evidence type="ECO:0000256" key="5">
    <source>
        <dbReference type="ARBA" id="ARBA00022741"/>
    </source>
</evidence>
<keyword evidence="5 8" id="KW-0547">Nucleotide-binding</keyword>
<dbReference type="GO" id="GO:0032267">
    <property type="term" value="F:tRNA(Ile)-lysidine synthase activity"/>
    <property type="evidence" value="ECO:0007669"/>
    <property type="project" value="UniProtKB-EC"/>
</dbReference>
<dbReference type="Gene3D" id="3.40.50.620">
    <property type="entry name" value="HUPs"/>
    <property type="match status" value="1"/>
</dbReference>
<dbReference type="EMBL" id="SLZZ01000013">
    <property type="protein sequence ID" value="TCS78112.1"/>
    <property type="molecule type" value="Genomic_DNA"/>
</dbReference>
<keyword evidence="2 8" id="KW-0963">Cytoplasm</keyword>
<accession>A0A4V2URL2</accession>
<evidence type="ECO:0000259" key="10">
    <source>
        <dbReference type="SMART" id="SM00977"/>
    </source>
</evidence>
<keyword evidence="6 8" id="KW-0067">ATP-binding</keyword>
<dbReference type="InterPro" id="IPR012795">
    <property type="entry name" value="tRNA_Ile_lys_synt_N"/>
</dbReference>
<feature type="transmembrane region" description="Helical" evidence="9">
    <location>
        <begin position="21"/>
        <end position="39"/>
    </location>
</feature>
<evidence type="ECO:0000256" key="7">
    <source>
        <dbReference type="ARBA" id="ARBA00048539"/>
    </source>
</evidence>
<dbReference type="Pfam" id="PF01171">
    <property type="entry name" value="ATP_bind_3"/>
    <property type="match status" value="1"/>
</dbReference>